<dbReference type="AlphaFoldDB" id="A0A0A9DS60"/>
<evidence type="ECO:0000313" key="1">
    <source>
        <dbReference type="EMBL" id="JAD91434.1"/>
    </source>
</evidence>
<dbReference type="EMBL" id="GBRH01206461">
    <property type="protein sequence ID" value="JAD91434.1"/>
    <property type="molecule type" value="Transcribed_RNA"/>
</dbReference>
<accession>A0A0A9DS60</accession>
<reference evidence="1" key="2">
    <citation type="journal article" date="2015" name="Data Brief">
        <title>Shoot transcriptome of the giant reed, Arundo donax.</title>
        <authorList>
            <person name="Barrero R.A."/>
            <person name="Guerrero F.D."/>
            <person name="Moolhuijzen P."/>
            <person name="Goolsby J.A."/>
            <person name="Tidwell J."/>
            <person name="Bellgard S.E."/>
            <person name="Bellgard M.I."/>
        </authorList>
    </citation>
    <scope>NUCLEOTIDE SEQUENCE</scope>
    <source>
        <tissue evidence="1">Shoot tissue taken approximately 20 cm above the soil surface</tissue>
    </source>
</reference>
<organism evidence="1">
    <name type="scientific">Arundo donax</name>
    <name type="common">Giant reed</name>
    <name type="synonym">Donax arundinaceus</name>
    <dbReference type="NCBI Taxonomy" id="35708"/>
    <lineage>
        <taxon>Eukaryota</taxon>
        <taxon>Viridiplantae</taxon>
        <taxon>Streptophyta</taxon>
        <taxon>Embryophyta</taxon>
        <taxon>Tracheophyta</taxon>
        <taxon>Spermatophyta</taxon>
        <taxon>Magnoliopsida</taxon>
        <taxon>Liliopsida</taxon>
        <taxon>Poales</taxon>
        <taxon>Poaceae</taxon>
        <taxon>PACMAD clade</taxon>
        <taxon>Arundinoideae</taxon>
        <taxon>Arundineae</taxon>
        <taxon>Arundo</taxon>
    </lineage>
</organism>
<reference evidence="1" key="1">
    <citation type="submission" date="2014-09" db="EMBL/GenBank/DDBJ databases">
        <authorList>
            <person name="Magalhaes I.L.F."/>
            <person name="Oliveira U."/>
            <person name="Santos F.R."/>
            <person name="Vidigal T.H.D.A."/>
            <person name="Brescovit A.D."/>
            <person name="Santos A.J."/>
        </authorList>
    </citation>
    <scope>NUCLEOTIDE SEQUENCE</scope>
    <source>
        <tissue evidence="1">Shoot tissue taken approximately 20 cm above the soil surface</tissue>
    </source>
</reference>
<name>A0A0A9DS60_ARUDO</name>
<protein>
    <submittedName>
        <fullName evidence="1">Uncharacterized protein</fullName>
    </submittedName>
</protein>
<proteinExistence type="predicted"/>
<sequence length="54" mass="6186">MLQYLSPHCHWRSGTARRAGRGCLSSAVTPPTASCRGSRMLPSLCSRLRKWRRW</sequence>